<keyword evidence="2" id="KW-0732">Signal</keyword>
<dbReference type="EMBL" id="GANP01000673">
    <property type="protein sequence ID" value="JAB83795.1"/>
    <property type="molecule type" value="mRNA"/>
</dbReference>
<dbReference type="GO" id="GO:0030682">
    <property type="term" value="P:symbiont-mediated perturbation of host defenses"/>
    <property type="evidence" value="ECO:0007669"/>
    <property type="project" value="InterPro"/>
</dbReference>
<proteinExistence type="evidence at transcript level"/>
<dbReference type="AlphaFoldDB" id="V5HJB8"/>
<accession>V5HJB8</accession>
<dbReference type="InterPro" id="IPR012674">
    <property type="entry name" value="Calycin"/>
</dbReference>
<name>V5HJB8_IXORI</name>
<reference evidence="3" key="1">
    <citation type="journal article" date="2015" name="Sci. Rep.">
        <title>Tissue- and time-dependent transcription in Ixodes ricinus salivary glands and midguts when blood feeding on the vertebrate host.</title>
        <authorList>
            <person name="Kotsyfakis M."/>
            <person name="Schwarz A."/>
            <person name="Erhart J."/>
            <person name="Ribeiro J.M."/>
        </authorList>
    </citation>
    <scope>NUCLEOTIDE SEQUENCE</scope>
    <source>
        <tissue evidence="3">Salivary gland and midgut</tissue>
    </source>
</reference>
<evidence type="ECO:0000256" key="1">
    <source>
        <dbReference type="SAM" id="MobiDB-lite"/>
    </source>
</evidence>
<dbReference type="Gene3D" id="2.40.128.20">
    <property type="match status" value="1"/>
</dbReference>
<feature type="chain" id="PRO_5004736039" evidence="2">
    <location>
        <begin position="19"/>
        <end position="216"/>
    </location>
</feature>
<evidence type="ECO:0000256" key="2">
    <source>
        <dbReference type="SAM" id="SignalP"/>
    </source>
</evidence>
<dbReference type="Pfam" id="PF02098">
    <property type="entry name" value="His_binding"/>
    <property type="match status" value="1"/>
</dbReference>
<feature type="signal peptide" evidence="2">
    <location>
        <begin position="1"/>
        <end position="18"/>
    </location>
</feature>
<protein>
    <submittedName>
        <fullName evidence="3">Putative lipocalin-7 1</fullName>
    </submittedName>
</protein>
<evidence type="ECO:0000313" key="3">
    <source>
        <dbReference type="EMBL" id="JAB83795.1"/>
    </source>
</evidence>
<sequence length="216" mass="24927">MKTFFSLMIAALYPFVKCSQECSCPPLQDVLVDDANFNIFRDPWPFLGSAERLYLKYIPLLKKLEDIICVISDLIRNDSSSPVERNVSWTDISTTPYIRKHVNVEIQEARKSKTEFSVIKDEVSYDFETVYADSKCLIVKISRTYTGLERACLLWVKEKYLGNPLRHCSFFYFVFCNWPAVDLDPTEGCDKNVKEKKKNLPTKGDNNGPVTSRPPR</sequence>
<organism evidence="3">
    <name type="scientific">Ixodes ricinus</name>
    <name type="common">Common tick</name>
    <name type="synonym">Acarus ricinus</name>
    <dbReference type="NCBI Taxonomy" id="34613"/>
    <lineage>
        <taxon>Eukaryota</taxon>
        <taxon>Metazoa</taxon>
        <taxon>Ecdysozoa</taxon>
        <taxon>Arthropoda</taxon>
        <taxon>Chelicerata</taxon>
        <taxon>Arachnida</taxon>
        <taxon>Acari</taxon>
        <taxon>Parasitiformes</taxon>
        <taxon>Ixodida</taxon>
        <taxon>Ixodoidea</taxon>
        <taxon>Ixodidae</taxon>
        <taxon>Ixodinae</taxon>
        <taxon>Ixodes</taxon>
    </lineage>
</organism>
<dbReference type="SUPFAM" id="SSF50814">
    <property type="entry name" value="Lipocalins"/>
    <property type="match status" value="1"/>
</dbReference>
<dbReference type="GO" id="GO:0043176">
    <property type="term" value="F:amine binding"/>
    <property type="evidence" value="ECO:0007669"/>
    <property type="project" value="InterPro"/>
</dbReference>
<feature type="region of interest" description="Disordered" evidence="1">
    <location>
        <begin position="192"/>
        <end position="216"/>
    </location>
</feature>
<dbReference type="InterPro" id="IPR002970">
    <property type="entry name" value="Tick_his-bd"/>
</dbReference>